<evidence type="ECO:0000313" key="2">
    <source>
        <dbReference type="Proteomes" id="UP000466442"/>
    </source>
</evidence>
<sequence>MLTLSTLQNLIVLSQAVRRQPCHRVRIYFFTDGGQVTAVRLLTKYFHRHRKMEKLYRMAEEIELRC</sequence>
<evidence type="ECO:0000313" key="1">
    <source>
        <dbReference type="EMBL" id="KAF6216237.1"/>
    </source>
</evidence>
<dbReference type="EMBL" id="WIXP02000001">
    <property type="protein sequence ID" value="KAF6216237.1"/>
    <property type="molecule type" value="Genomic_DNA"/>
</dbReference>
<name>A0A8S9Y4Q7_APOLU</name>
<protein>
    <submittedName>
        <fullName evidence="1">Uncharacterized protein</fullName>
    </submittedName>
</protein>
<gene>
    <name evidence="1" type="ORF">GE061_000577</name>
</gene>
<dbReference type="AlphaFoldDB" id="A0A8S9Y4Q7"/>
<dbReference type="Proteomes" id="UP000466442">
    <property type="component" value="Linkage Group LG1"/>
</dbReference>
<proteinExistence type="predicted"/>
<organism evidence="1 2">
    <name type="scientific">Apolygus lucorum</name>
    <name type="common">Small green plant bug</name>
    <name type="synonym">Lygocoris lucorum</name>
    <dbReference type="NCBI Taxonomy" id="248454"/>
    <lineage>
        <taxon>Eukaryota</taxon>
        <taxon>Metazoa</taxon>
        <taxon>Ecdysozoa</taxon>
        <taxon>Arthropoda</taxon>
        <taxon>Hexapoda</taxon>
        <taxon>Insecta</taxon>
        <taxon>Pterygota</taxon>
        <taxon>Neoptera</taxon>
        <taxon>Paraneoptera</taxon>
        <taxon>Hemiptera</taxon>
        <taxon>Heteroptera</taxon>
        <taxon>Panheteroptera</taxon>
        <taxon>Cimicomorpha</taxon>
        <taxon>Miridae</taxon>
        <taxon>Mirini</taxon>
        <taxon>Apolygus</taxon>
    </lineage>
</organism>
<reference evidence="1" key="1">
    <citation type="journal article" date="2021" name="Mol. Ecol. Resour.">
        <title>Apolygus lucorum genome provides insights into omnivorousness and mesophyll feeding.</title>
        <authorList>
            <person name="Liu Y."/>
            <person name="Liu H."/>
            <person name="Wang H."/>
            <person name="Huang T."/>
            <person name="Liu B."/>
            <person name="Yang B."/>
            <person name="Yin L."/>
            <person name="Li B."/>
            <person name="Zhang Y."/>
            <person name="Zhang S."/>
            <person name="Jiang F."/>
            <person name="Zhang X."/>
            <person name="Ren Y."/>
            <person name="Wang B."/>
            <person name="Wang S."/>
            <person name="Lu Y."/>
            <person name="Wu K."/>
            <person name="Fan W."/>
            <person name="Wang G."/>
        </authorList>
    </citation>
    <scope>NUCLEOTIDE SEQUENCE</scope>
    <source>
        <strain evidence="1">12Hb</strain>
    </source>
</reference>
<keyword evidence="2" id="KW-1185">Reference proteome</keyword>
<comment type="caution">
    <text evidence="1">The sequence shown here is derived from an EMBL/GenBank/DDBJ whole genome shotgun (WGS) entry which is preliminary data.</text>
</comment>
<accession>A0A8S9Y4Q7</accession>